<sequence>YNVGQYAIQVHHKEKIKHNGEVDKQNTLHKFFKVDFHEVEEQYYVLFSRSTYY</sequence>
<keyword evidence="2" id="KW-1185">Reference proteome</keyword>
<accession>A0ACA9NGB7</accession>
<dbReference type="EMBL" id="CAJVPM010024896">
    <property type="protein sequence ID" value="CAG8655654.1"/>
    <property type="molecule type" value="Genomic_DNA"/>
</dbReference>
<evidence type="ECO:0000313" key="2">
    <source>
        <dbReference type="Proteomes" id="UP000789860"/>
    </source>
</evidence>
<dbReference type="Proteomes" id="UP000789860">
    <property type="component" value="Unassembled WGS sequence"/>
</dbReference>
<feature type="non-terminal residue" evidence="1">
    <location>
        <position position="1"/>
    </location>
</feature>
<gene>
    <name evidence="1" type="ORF">SCALOS_LOCUS8833</name>
</gene>
<name>A0ACA9NGB7_9GLOM</name>
<organism evidence="1 2">
    <name type="scientific">Scutellospora calospora</name>
    <dbReference type="NCBI Taxonomy" id="85575"/>
    <lineage>
        <taxon>Eukaryota</taxon>
        <taxon>Fungi</taxon>
        <taxon>Fungi incertae sedis</taxon>
        <taxon>Mucoromycota</taxon>
        <taxon>Glomeromycotina</taxon>
        <taxon>Glomeromycetes</taxon>
        <taxon>Diversisporales</taxon>
        <taxon>Gigasporaceae</taxon>
        <taxon>Scutellospora</taxon>
    </lineage>
</organism>
<evidence type="ECO:0000313" key="1">
    <source>
        <dbReference type="EMBL" id="CAG8655654.1"/>
    </source>
</evidence>
<reference evidence="1" key="1">
    <citation type="submission" date="2021-06" db="EMBL/GenBank/DDBJ databases">
        <authorList>
            <person name="Kallberg Y."/>
            <person name="Tangrot J."/>
            <person name="Rosling A."/>
        </authorList>
    </citation>
    <scope>NUCLEOTIDE SEQUENCE</scope>
    <source>
        <strain evidence="1">AU212A</strain>
    </source>
</reference>
<proteinExistence type="predicted"/>
<protein>
    <submittedName>
        <fullName evidence="1">3209_t:CDS:1</fullName>
    </submittedName>
</protein>
<comment type="caution">
    <text evidence="1">The sequence shown here is derived from an EMBL/GenBank/DDBJ whole genome shotgun (WGS) entry which is preliminary data.</text>
</comment>